<dbReference type="GO" id="GO:0044218">
    <property type="term" value="C:other organism cell membrane"/>
    <property type="evidence" value="ECO:0007669"/>
    <property type="project" value="UniProtKB-KW"/>
</dbReference>
<dbReference type="Gene3D" id="1.25.40.20">
    <property type="entry name" value="Ankyrin repeat-containing domain"/>
    <property type="match status" value="1"/>
</dbReference>
<dbReference type="PANTHER" id="PTHR46358:SF1">
    <property type="entry name" value="TONSOKU-LIKE PROTEIN"/>
    <property type="match status" value="1"/>
</dbReference>
<proteinExistence type="predicted"/>
<evidence type="ECO:0000256" key="4">
    <source>
        <dbReference type="ARBA" id="ARBA00022483"/>
    </source>
</evidence>
<protein>
    <submittedName>
        <fullName evidence="16">Tonsoku-like protein</fullName>
    </submittedName>
</protein>
<dbReference type="OrthoDB" id="2384350at2759"/>
<dbReference type="PROSITE" id="PS50297">
    <property type="entry name" value="ANK_REP_REGION"/>
    <property type="match status" value="3"/>
</dbReference>
<keyword evidence="8" id="KW-0800">Toxin</keyword>
<sequence>MNAELKKIEREKCKAISQNKWKEAADASNYIGSELFRLAQYTEALKYHEEELTYNEMISDQLGIAVANRKLGECYTELGSFKKALSHIKTFLEIAASIKNKVEEQRAWATLGRTFYLKYVQEREASENDSFNSKALDQAEQSYLEALELSESVKSELSSKEYAEMKARCLLNLGLVSEWKGNITQCAENIRHAIFLASKYNLHEDLHRCQSSLAAVYQKHEQYTPALRLLDGAIASARKLNDKTLLYEELMAKAGILIAMKDFEGARYCLKKAYKLHSATEADEDKIEKHLRICIGLCNSQRKLQELNPSQNYERKFILEKIADGLSSLEHYKLALEFYFATLKCMEEENFALSQKAPIYFSIAMTYKDIGDNMKAVEYLKMELDCYRDEPTEQVKTLWKISEILEETDEMEQLEKNYIKAASVAQKTSSNKILLNSLTKLLNFYEKNKMTEKAETIRSSMNSSAFEDLSSDESEVEEESQDPFDDIRLSELSDLRDSDSENEDVNVRSKRRVKKPSLKVNEKGETPLHQACINGNLTVVKRLVESGHPVNTRDFCGWTPLHEACNYGFYEIVEYLLDKGAAVNDRGGPKCEGITPLHDAASLGHIDVMRLLISRGASVTAVDDNGSTVLQRLVEMRKANQDDLDAESLRQCIKMEEELKIKMAQAGQPAKNGGSLDETDDVECFDNIDFSNNCTVNSDPIRLSEKRARSSSSSSELDTDDDIESFTPGGLDNLENSWSDAKKAKSEYQAVMSNLRRSAKSVIADPNPLQPSKNDKKSALVDEDEVVHDWLIKDVGQVQKVKKKRKMSRLPVRTSKSLYNYLTPNDECMHEDKETFVVDEYNSSVSDSNVAGQAQSLKNATENNAPPSINRNDTSKLSFCIKVRIADKLILVPILDDSCSIGWLAEQAAQRYQDLVGSRPHLTLMTKDGALLSKSDLVKALFVNNEEITSCVEFWDEPSLEERYAQLCNKHGLKVLSSIQKRFVNFDTSFDINFANCSIPFPQLSLVFSALKHYKNLQHLDISGTIVTDMIACEIVSCFPSFSSLISLNMSCCCLTSETIKNISQYFLNQTNSHMKLPCLKTLILSQNVFNSDCSGYVDTILQLNSLRILNLCSCNLIPSFFEDRNLCHTLRNSVLEELNIAGNTFSTQSINCLISSLPKKSLRKFDLSHIIQQNNSCMLLISNFLTSGLPLLQEISLEDCHLNNDDLFCLLKSAPYCPQLKSLNISSNFDLSCTAILDFLTVMLSINNTLSNISFTGTCLWDMKNVLTLIDILNKAPNVCCIMLDNVPESCQEKLLQFWKNRFGDKASCLASSFCKLSIV</sequence>
<dbReference type="PANTHER" id="PTHR46358">
    <property type="entry name" value="TONSOKU-LIKE PROTEIN"/>
    <property type="match status" value="1"/>
</dbReference>
<evidence type="ECO:0000256" key="11">
    <source>
        <dbReference type="ARBA" id="ARBA00023028"/>
    </source>
</evidence>
<dbReference type="SMART" id="SM00367">
    <property type="entry name" value="LRR_CC"/>
    <property type="match status" value="3"/>
</dbReference>
<dbReference type="InterPro" id="IPR002110">
    <property type="entry name" value="Ankyrin_rpt"/>
</dbReference>
<keyword evidence="10" id="KW-0677">Repeat</keyword>
<dbReference type="Gene3D" id="3.80.10.10">
    <property type="entry name" value="Ribonuclease Inhibitor"/>
    <property type="match status" value="2"/>
</dbReference>
<dbReference type="GO" id="GO:0044231">
    <property type="term" value="C:host cell presynaptic membrane"/>
    <property type="evidence" value="ECO:0007669"/>
    <property type="project" value="UniProtKB-KW"/>
</dbReference>
<feature type="compositionally biased region" description="Acidic residues" evidence="15">
    <location>
        <begin position="469"/>
        <end position="484"/>
    </location>
</feature>
<keyword evidence="5" id="KW-0964">Secreted</keyword>
<keyword evidence="4" id="KW-0268">Exocytosis</keyword>
<dbReference type="InterPro" id="IPR006553">
    <property type="entry name" value="Leu-rich_rpt_Cys-con_subtyp"/>
</dbReference>
<dbReference type="InterPro" id="IPR052311">
    <property type="entry name" value="MMS22L-TONSL_complex_comp"/>
</dbReference>
<feature type="repeat" description="ANK" evidence="14">
    <location>
        <begin position="556"/>
        <end position="588"/>
    </location>
</feature>
<evidence type="ECO:0000256" key="2">
    <source>
        <dbReference type="ARBA" id="ARBA00004175"/>
    </source>
</evidence>
<evidence type="ECO:0000256" key="7">
    <source>
        <dbReference type="ARBA" id="ARBA00022614"/>
    </source>
</evidence>
<keyword evidence="13" id="KW-1053">Target membrane</keyword>
<dbReference type="InterPro" id="IPR032675">
    <property type="entry name" value="LRR_dom_sf"/>
</dbReference>
<dbReference type="Proteomes" id="UP000887116">
    <property type="component" value="Unassembled WGS sequence"/>
</dbReference>
<keyword evidence="11" id="KW-0638">Presynaptic neurotoxin</keyword>
<dbReference type="SMART" id="SM00028">
    <property type="entry name" value="TPR"/>
    <property type="match status" value="6"/>
</dbReference>
<dbReference type="GO" id="GO:0006887">
    <property type="term" value="P:exocytosis"/>
    <property type="evidence" value="ECO:0007669"/>
    <property type="project" value="UniProtKB-KW"/>
</dbReference>
<evidence type="ECO:0000256" key="15">
    <source>
        <dbReference type="SAM" id="MobiDB-lite"/>
    </source>
</evidence>
<dbReference type="GO" id="GO:0031297">
    <property type="term" value="P:replication fork processing"/>
    <property type="evidence" value="ECO:0007669"/>
    <property type="project" value="TreeGrafter"/>
</dbReference>
<dbReference type="GO" id="GO:0043596">
    <property type="term" value="C:nuclear replication fork"/>
    <property type="evidence" value="ECO:0007669"/>
    <property type="project" value="TreeGrafter"/>
</dbReference>
<evidence type="ECO:0000256" key="1">
    <source>
        <dbReference type="ARBA" id="ARBA00004123"/>
    </source>
</evidence>
<dbReference type="Gene3D" id="3.10.20.90">
    <property type="entry name" value="Phosphatidylinositol 3-kinase Catalytic Subunit, Chain A, domain 1"/>
    <property type="match status" value="1"/>
</dbReference>
<evidence type="ECO:0000256" key="8">
    <source>
        <dbReference type="ARBA" id="ARBA00022656"/>
    </source>
</evidence>
<keyword evidence="9" id="KW-0528">Neurotoxin</keyword>
<feature type="compositionally biased region" description="Basic and acidic residues" evidence="15">
    <location>
        <begin position="485"/>
        <end position="499"/>
    </location>
</feature>
<feature type="repeat" description="ANK" evidence="14">
    <location>
        <begin position="592"/>
        <end position="624"/>
    </location>
</feature>
<keyword evidence="17" id="KW-1185">Reference proteome</keyword>
<comment type="caution">
    <text evidence="16">The sequence shown here is derived from an EMBL/GenBank/DDBJ whole genome shotgun (WGS) entry which is preliminary data.</text>
</comment>
<dbReference type="SUPFAM" id="SSF48403">
    <property type="entry name" value="Ankyrin repeat"/>
    <property type="match status" value="1"/>
</dbReference>
<accession>A0A8X6KDN7</accession>
<evidence type="ECO:0000256" key="14">
    <source>
        <dbReference type="PROSITE-ProRule" id="PRU00023"/>
    </source>
</evidence>
<dbReference type="InterPro" id="IPR019734">
    <property type="entry name" value="TPR_rpt"/>
</dbReference>
<dbReference type="GO" id="GO:0005576">
    <property type="term" value="C:extracellular region"/>
    <property type="evidence" value="ECO:0007669"/>
    <property type="project" value="UniProtKB-SubCell"/>
</dbReference>
<feature type="repeat" description="ANK" evidence="14">
    <location>
        <begin position="523"/>
        <end position="555"/>
    </location>
</feature>
<feature type="region of interest" description="Disordered" evidence="15">
    <location>
        <begin position="456"/>
        <end position="519"/>
    </location>
</feature>
<keyword evidence="7" id="KW-0433">Leucine-rich repeat</keyword>
<dbReference type="Pfam" id="PF12796">
    <property type="entry name" value="Ank_2"/>
    <property type="match status" value="1"/>
</dbReference>
<evidence type="ECO:0000313" key="16">
    <source>
        <dbReference type="EMBL" id="GFQ70474.1"/>
    </source>
</evidence>
<reference evidence="16" key="1">
    <citation type="submission" date="2020-07" db="EMBL/GenBank/DDBJ databases">
        <title>Multicomponent nature underlies the extraordinary mechanical properties of spider dragline silk.</title>
        <authorList>
            <person name="Kono N."/>
            <person name="Nakamura H."/>
            <person name="Mori M."/>
            <person name="Yoshida Y."/>
            <person name="Ohtoshi R."/>
            <person name="Malay A.D."/>
            <person name="Moran D.A.P."/>
            <person name="Tomita M."/>
            <person name="Numata K."/>
            <person name="Arakawa K."/>
        </authorList>
    </citation>
    <scope>NUCLEOTIDE SEQUENCE</scope>
</reference>
<dbReference type="PROSITE" id="PS50088">
    <property type="entry name" value="ANK_REPEAT"/>
    <property type="match status" value="3"/>
</dbReference>
<evidence type="ECO:0000313" key="17">
    <source>
        <dbReference type="Proteomes" id="UP000887116"/>
    </source>
</evidence>
<name>A0A8X6KDN7_TRICU</name>
<gene>
    <name evidence="16" type="primary">tonsl</name>
    <name evidence="16" type="ORF">TNCT_378931</name>
</gene>
<evidence type="ECO:0000256" key="12">
    <source>
        <dbReference type="ARBA" id="ARBA00023242"/>
    </source>
</evidence>
<dbReference type="GO" id="GO:0000724">
    <property type="term" value="P:double-strand break repair via homologous recombination"/>
    <property type="evidence" value="ECO:0007669"/>
    <property type="project" value="TreeGrafter"/>
</dbReference>
<dbReference type="SMART" id="SM00248">
    <property type="entry name" value="ANK"/>
    <property type="match status" value="3"/>
</dbReference>
<feature type="compositionally biased region" description="Basic residues" evidence="15">
    <location>
        <begin position="508"/>
        <end position="517"/>
    </location>
</feature>
<organism evidence="16 17">
    <name type="scientific">Trichonephila clavata</name>
    <name type="common">Joro spider</name>
    <name type="synonym">Nephila clavata</name>
    <dbReference type="NCBI Taxonomy" id="2740835"/>
    <lineage>
        <taxon>Eukaryota</taxon>
        <taxon>Metazoa</taxon>
        <taxon>Ecdysozoa</taxon>
        <taxon>Arthropoda</taxon>
        <taxon>Chelicerata</taxon>
        <taxon>Arachnida</taxon>
        <taxon>Araneae</taxon>
        <taxon>Araneomorphae</taxon>
        <taxon>Entelegynae</taxon>
        <taxon>Araneoidea</taxon>
        <taxon>Nephilidae</taxon>
        <taxon>Trichonephila</taxon>
    </lineage>
</organism>
<evidence type="ECO:0000256" key="13">
    <source>
        <dbReference type="ARBA" id="ARBA00023298"/>
    </source>
</evidence>
<dbReference type="PRINTS" id="PR01415">
    <property type="entry name" value="ANKYRIN"/>
</dbReference>
<keyword evidence="14" id="KW-0040">ANK repeat</keyword>
<evidence type="ECO:0000256" key="10">
    <source>
        <dbReference type="ARBA" id="ARBA00022737"/>
    </source>
</evidence>
<dbReference type="SUPFAM" id="SSF48452">
    <property type="entry name" value="TPR-like"/>
    <property type="match status" value="3"/>
</dbReference>
<evidence type="ECO:0000256" key="6">
    <source>
        <dbReference type="ARBA" id="ARBA00022537"/>
    </source>
</evidence>
<dbReference type="Gene3D" id="1.25.40.10">
    <property type="entry name" value="Tetratricopeptide repeat domain"/>
    <property type="match status" value="2"/>
</dbReference>
<dbReference type="GO" id="GO:0090729">
    <property type="term" value="F:toxin activity"/>
    <property type="evidence" value="ECO:0007669"/>
    <property type="project" value="UniProtKB-KW"/>
</dbReference>
<evidence type="ECO:0000256" key="9">
    <source>
        <dbReference type="ARBA" id="ARBA00022699"/>
    </source>
</evidence>
<keyword evidence="6" id="KW-1052">Target cell membrane</keyword>
<evidence type="ECO:0000256" key="5">
    <source>
        <dbReference type="ARBA" id="ARBA00022525"/>
    </source>
</evidence>
<feature type="region of interest" description="Disordered" evidence="15">
    <location>
        <begin position="704"/>
        <end position="735"/>
    </location>
</feature>
<dbReference type="InterPro" id="IPR036770">
    <property type="entry name" value="Ankyrin_rpt-contain_sf"/>
</dbReference>
<evidence type="ECO:0000256" key="3">
    <source>
        <dbReference type="ARBA" id="ARBA00004613"/>
    </source>
</evidence>
<dbReference type="EMBL" id="BMAO01010959">
    <property type="protein sequence ID" value="GFQ70474.1"/>
    <property type="molecule type" value="Genomic_DNA"/>
</dbReference>
<keyword evidence="13" id="KW-0472">Membrane</keyword>
<comment type="subcellular location">
    <subcellularLocation>
        <location evidence="1">Nucleus</location>
    </subcellularLocation>
    <subcellularLocation>
        <location evidence="3">Secreted</location>
    </subcellularLocation>
    <subcellularLocation>
        <location evidence="2">Target cell membrane</location>
    </subcellularLocation>
</comment>
<dbReference type="SUPFAM" id="SSF52047">
    <property type="entry name" value="RNI-like"/>
    <property type="match status" value="1"/>
</dbReference>
<keyword evidence="12" id="KW-0539">Nucleus</keyword>
<dbReference type="InterPro" id="IPR011990">
    <property type="entry name" value="TPR-like_helical_dom_sf"/>
</dbReference>